<evidence type="ECO:0000256" key="18">
    <source>
        <dbReference type="ARBA" id="ARBA00048004"/>
    </source>
</evidence>
<feature type="signal peptide" evidence="25">
    <location>
        <begin position="1"/>
        <end position="26"/>
    </location>
</feature>
<keyword evidence="6" id="KW-0809">Transit peptide</keyword>
<proteinExistence type="inferred from homology"/>
<dbReference type="Gene3D" id="3.40.47.10">
    <property type="match status" value="2"/>
</dbReference>
<dbReference type="PANTHER" id="PTHR18919:SF153">
    <property type="entry name" value="TRIFUNCTIONAL ENZYME SUBUNIT BETA, MITOCHONDRIAL"/>
    <property type="match status" value="1"/>
</dbReference>
<evidence type="ECO:0000256" key="3">
    <source>
        <dbReference type="ARBA" id="ARBA00010982"/>
    </source>
</evidence>
<dbReference type="InterPro" id="IPR020613">
    <property type="entry name" value="Thiolase_CS"/>
</dbReference>
<keyword evidence="8" id="KW-0496">Mitochondrion</keyword>
<comment type="catalytic activity">
    <reaction evidence="19">
        <text>butanoyl-CoA + acetyl-CoA = 3-oxohexanoyl-CoA + CoA</text>
        <dbReference type="Rhea" id="RHEA:31111"/>
        <dbReference type="ChEBI" id="CHEBI:57287"/>
        <dbReference type="ChEBI" id="CHEBI:57288"/>
        <dbReference type="ChEBI" id="CHEBI:57371"/>
        <dbReference type="ChEBI" id="CHEBI:62418"/>
    </reaction>
    <physiologicalReaction direction="right-to-left" evidence="19">
        <dbReference type="Rhea" id="RHEA:31113"/>
    </physiologicalReaction>
</comment>
<dbReference type="GO" id="GO:0005739">
    <property type="term" value="C:mitochondrion"/>
    <property type="evidence" value="ECO:0007669"/>
    <property type="project" value="UniProtKB-SubCell"/>
</dbReference>
<keyword evidence="25" id="KW-0732">Signal</keyword>
<dbReference type="Ensembl" id="ENSSGRT00000117936.1">
    <property type="protein sequence ID" value="ENSSGRP00000111022.1"/>
    <property type="gene ID" value="ENSSGRG00000054555.1"/>
</dbReference>
<comment type="function">
    <text evidence="14">Mitochondrial trifunctional enzyme catalyzes the last three of the four reactions of the mitochondrial beta-oxidation pathway. The mitochondrial beta-oxidation pathway is the major energy-producing process in tissues and is performed through four consecutive reactions breaking down fatty acids into acetyl-CoA. Among the enzymes involved in this pathway, the trifunctional enzyme exhibits specificity for long-chain fatty acids. Mitochondrial trifunctional enzyme is a heterotetrameric complex composed of two proteins, the trifunctional enzyme subunit alpha/HADHA carries the 2,3-enoyl-CoA hydratase and the 3-hydroxyacyl-CoA dehydrogenase activities, while the trifunctional enzyme subunit beta/HADHB described here bears the 3-ketoacyl-CoA thiolase activity.</text>
</comment>
<feature type="domain" description="Thiolase N-terminal" evidence="26">
    <location>
        <begin position="226"/>
        <end position="279"/>
    </location>
</feature>
<feature type="chain" id="PRO_5025694333" description="Trifunctional enzyme subunit beta, mitochondrial" evidence="25">
    <location>
        <begin position="27"/>
        <end position="431"/>
    </location>
</feature>
<keyword evidence="5" id="KW-0276">Fatty acid metabolism</keyword>
<keyword evidence="7" id="KW-0443">Lipid metabolism</keyword>
<protein>
    <recommendedName>
        <fullName evidence="12">Trifunctional enzyme subunit beta, mitochondrial</fullName>
        <ecNumber evidence="10">2.3.1.155</ecNumber>
        <ecNumber evidence="11">2.3.1.16</ecNumber>
    </recommendedName>
    <alternativeName>
        <fullName evidence="13">TP-beta</fullName>
    </alternativeName>
</protein>
<dbReference type="Pfam" id="PF00108">
    <property type="entry name" value="Thiolase_N"/>
    <property type="match status" value="2"/>
</dbReference>
<comment type="catalytic activity">
    <reaction evidence="17">
        <text>hexanoyl-CoA + acetyl-CoA = 3-oxooctanoyl-CoA + CoA</text>
        <dbReference type="Rhea" id="RHEA:31203"/>
        <dbReference type="ChEBI" id="CHEBI:57287"/>
        <dbReference type="ChEBI" id="CHEBI:57288"/>
        <dbReference type="ChEBI" id="CHEBI:62619"/>
        <dbReference type="ChEBI" id="CHEBI:62620"/>
    </reaction>
    <physiologicalReaction direction="right-to-left" evidence="17">
        <dbReference type="Rhea" id="RHEA:31205"/>
    </physiologicalReaction>
</comment>
<evidence type="ECO:0000256" key="11">
    <source>
        <dbReference type="ARBA" id="ARBA00024073"/>
    </source>
</evidence>
<comment type="catalytic activity">
    <reaction evidence="20">
        <text>an acyl-CoA + acetyl-CoA = a 3-oxoacyl-CoA + CoA</text>
        <dbReference type="Rhea" id="RHEA:21564"/>
        <dbReference type="ChEBI" id="CHEBI:57287"/>
        <dbReference type="ChEBI" id="CHEBI:57288"/>
        <dbReference type="ChEBI" id="CHEBI:58342"/>
        <dbReference type="ChEBI" id="CHEBI:90726"/>
        <dbReference type="EC" id="2.3.1.16"/>
    </reaction>
    <physiologicalReaction direction="right-to-left" evidence="20">
        <dbReference type="Rhea" id="RHEA:21566"/>
    </physiologicalReaction>
</comment>
<keyword evidence="4 24" id="KW-0808">Transferase</keyword>
<dbReference type="GO" id="GO:0006635">
    <property type="term" value="P:fatty acid beta-oxidation"/>
    <property type="evidence" value="ECO:0007669"/>
    <property type="project" value="TreeGrafter"/>
</dbReference>
<feature type="active site" description="Proton acceptor" evidence="23">
    <location>
        <position position="383"/>
    </location>
</feature>
<reference evidence="28" key="2">
    <citation type="submission" date="2025-09" db="UniProtKB">
        <authorList>
            <consortium name="Ensembl"/>
        </authorList>
    </citation>
    <scope>IDENTIFICATION</scope>
</reference>
<keyword evidence="29" id="KW-1185">Reference proteome</keyword>
<evidence type="ECO:0000256" key="1">
    <source>
        <dbReference type="ARBA" id="ARBA00004173"/>
    </source>
</evidence>
<evidence type="ECO:0000256" key="14">
    <source>
        <dbReference type="ARBA" id="ARBA00045672"/>
    </source>
</evidence>
<dbReference type="SUPFAM" id="SSF53901">
    <property type="entry name" value="Thiolase-like"/>
    <property type="match status" value="1"/>
</dbReference>
<feature type="active site" description="Acyl-thioester intermediate" evidence="23">
    <location>
        <position position="138"/>
    </location>
</feature>
<comment type="catalytic activity">
    <reaction evidence="18">
        <text>decanoyl-CoA + acetyl-CoA = 3-oxododecanoyl-CoA + CoA</text>
        <dbReference type="Rhea" id="RHEA:31183"/>
        <dbReference type="ChEBI" id="CHEBI:57287"/>
        <dbReference type="ChEBI" id="CHEBI:57288"/>
        <dbReference type="ChEBI" id="CHEBI:61430"/>
        <dbReference type="ChEBI" id="CHEBI:62615"/>
    </reaction>
    <physiologicalReaction direction="right-to-left" evidence="18">
        <dbReference type="Rhea" id="RHEA:31185"/>
    </physiologicalReaction>
</comment>
<name>A0A672T8E6_SINGR</name>
<feature type="domain" description="Thiolase N-terminal" evidence="26">
    <location>
        <begin position="54"/>
        <end position="185"/>
    </location>
</feature>
<evidence type="ECO:0000256" key="25">
    <source>
        <dbReference type="SAM" id="SignalP"/>
    </source>
</evidence>
<evidence type="ECO:0000259" key="26">
    <source>
        <dbReference type="Pfam" id="PF00108"/>
    </source>
</evidence>
<comment type="catalytic activity">
    <reaction evidence="21">
        <text>dodecanoyl-CoA + acetyl-CoA = 3-oxotetradecanoyl-CoA + CoA</text>
        <dbReference type="Rhea" id="RHEA:31091"/>
        <dbReference type="ChEBI" id="CHEBI:57287"/>
        <dbReference type="ChEBI" id="CHEBI:57288"/>
        <dbReference type="ChEBI" id="CHEBI:57375"/>
        <dbReference type="ChEBI" id="CHEBI:62543"/>
    </reaction>
    <physiologicalReaction direction="right-to-left" evidence="21">
        <dbReference type="Rhea" id="RHEA:31093"/>
    </physiologicalReaction>
</comment>
<organism evidence="28 29">
    <name type="scientific">Sinocyclocheilus grahami</name>
    <name type="common">Dianchi golden-line fish</name>
    <name type="synonym">Barbus grahami</name>
    <dbReference type="NCBI Taxonomy" id="75366"/>
    <lineage>
        <taxon>Eukaryota</taxon>
        <taxon>Metazoa</taxon>
        <taxon>Chordata</taxon>
        <taxon>Craniata</taxon>
        <taxon>Vertebrata</taxon>
        <taxon>Euteleostomi</taxon>
        <taxon>Actinopterygii</taxon>
        <taxon>Neopterygii</taxon>
        <taxon>Teleostei</taxon>
        <taxon>Ostariophysi</taxon>
        <taxon>Cypriniformes</taxon>
        <taxon>Cyprinidae</taxon>
        <taxon>Cyprininae</taxon>
        <taxon>Sinocyclocheilus</taxon>
    </lineage>
</organism>
<dbReference type="InterPro" id="IPR020615">
    <property type="entry name" value="Thiolase_acyl_enz_int_AS"/>
</dbReference>
<dbReference type="Proteomes" id="UP000472262">
    <property type="component" value="Unassembled WGS sequence"/>
</dbReference>
<dbReference type="InterPro" id="IPR020617">
    <property type="entry name" value="Thiolase_C"/>
</dbReference>
<evidence type="ECO:0000259" key="27">
    <source>
        <dbReference type="Pfam" id="PF02803"/>
    </source>
</evidence>
<evidence type="ECO:0000256" key="5">
    <source>
        <dbReference type="ARBA" id="ARBA00022832"/>
    </source>
</evidence>
<dbReference type="PIRSF" id="PIRSF000429">
    <property type="entry name" value="Ac-CoA_Ac_transf"/>
    <property type="match status" value="1"/>
</dbReference>
<dbReference type="EC" id="2.3.1.16" evidence="11"/>
<dbReference type="InterPro" id="IPR020616">
    <property type="entry name" value="Thiolase_N"/>
</dbReference>
<dbReference type="InterPro" id="IPR016039">
    <property type="entry name" value="Thiolase-like"/>
</dbReference>
<evidence type="ECO:0000256" key="13">
    <source>
        <dbReference type="ARBA" id="ARBA00043259"/>
    </source>
</evidence>
<reference evidence="28" key="1">
    <citation type="submission" date="2025-08" db="UniProtKB">
        <authorList>
            <consortium name="Ensembl"/>
        </authorList>
    </citation>
    <scope>IDENTIFICATION</scope>
</reference>
<evidence type="ECO:0000256" key="6">
    <source>
        <dbReference type="ARBA" id="ARBA00022946"/>
    </source>
</evidence>
<evidence type="ECO:0000256" key="10">
    <source>
        <dbReference type="ARBA" id="ARBA00024058"/>
    </source>
</evidence>
<evidence type="ECO:0000313" key="28">
    <source>
        <dbReference type="Ensembl" id="ENSSGRP00000111022.1"/>
    </source>
</evidence>
<dbReference type="GO" id="GO:0050633">
    <property type="term" value="F:acetyl-CoA C-myristoyltransferase activity"/>
    <property type="evidence" value="ECO:0007669"/>
    <property type="project" value="UniProtKB-EC"/>
</dbReference>
<dbReference type="PANTHER" id="PTHR18919">
    <property type="entry name" value="ACETYL-COA C-ACYLTRANSFERASE"/>
    <property type="match status" value="1"/>
</dbReference>
<comment type="pathway">
    <text evidence="2">Lipid metabolism; fatty acid beta-oxidation.</text>
</comment>
<evidence type="ECO:0000256" key="9">
    <source>
        <dbReference type="ARBA" id="ARBA00023315"/>
    </source>
</evidence>
<evidence type="ECO:0000256" key="4">
    <source>
        <dbReference type="ARBA" id="ARBA00022679"/>
    </source>
</evidence>
<dbReference type="CDD" id="cd00751">
    <property type="entry name" value="thiolase"/>
    <property type="match status" value="1"/>
</dbReference>
<comment type="catalytic activity">
    <reaction evidence="22">
        <text>octanoyl-CoA + acetyl-CoA = 3-oxodecanoyl-CoA + CoA</text>
        <dbReference type="Rhea" id="RHEA:31087"/>
        <dbReference type="ChEBI" id="CHEBI:57287"/>
        <dbReference type="ChEBI" id="CHEBI:57288"/>
        <dbReference type="ChEBI" id="CHEBI:57386"/>
        <dbReference type="ChEBI" id="CHEBI:62548"/>
    </reaction>
    <physiologicalReaction direction="right-to-left" evidence="22">
        <dbReference type="Rhea" id="RHEA:31089"/>
    </physiologicalReaction>
</comment>
<gene>
    <name evidence="28" type="primary">hadhb</name>
</gene>
<evidence type="ECO:0000256" key="16">
    <source>
        <dbReference type="ARBA" id="ARBA00047485"/>
    </source>
</evidence>
<dbReference type="Pfam" id="PF02803">
    <property type="entry name" value="Thiolase_C"/>
    <property type="match status" value="1"/>
</dbReference>
<dbReference type="AlphaFoldDB" id="A0A672T8E6"/>
<dbReference type="InterPro" id="IPR002155">
    <property type="entry name" value="Thiolase"/>
</dbReference>
<comment type="catalytic activity">
    <reaction evidence="16">
        <text>tetradecanoyl-CoA + acetyl-CoA = 3-oxohexadecanoyl-CoA + CoA</text>
        <dbReference type="Rhea" id="RHEA:18161"/>
        <dbReference type="ChEBI" id="CHEBI:57287"/>
        <dbReference type="ChEBI" id="CHEBI:57288"/>
        <dbReference type="ChEBI" id="CHEBI:57349"/>
        <dbReference type="ChEBI" id="CHEBI:57385"/>
        <dbReference type="EC" id="2.3.1.155"/>
    </reaction>
    <physiologicalReaction direction="right-to-left" evidence="16">
        <dbReference type="Rhea" id="RHEA:18163"/>
    </physiologicalReaction>
</comment>
<accession>A0A672T8E6</accession>
<comment type="subunit">
    <text evidence="15">Heterotetramer of 2 alpha/HADHA and 2 beta/HADHB subunits; forms the mitochondrial trifunctional enzyme. Also purified as higher order heterooligomers including a 4 alpha/HADHA and 4 beta/HADHB heterooligomer which physiological significance remains unclear. The mitochondrial trifunctional enzyme interacts with MTLN. Interacts with RSAD2/viperin.</text>
</comment>
<evidence type="ECO:0000256" key="2">
    <source>
        <dbReference type="ARBA" id="ARBA00005005"/>
    </source>
</evidence>
<dbReference type="PROSITE" id="PS00098">
    <property type="entry name" value="THIOLASE_1"/>
    <property type="match status" value="1"/>
</dbReference>
<comment type="subcellular location">
    <subcellularLocation>
        <location evidence="1">Mitochondrion</location>
    </subcellularLocation>
</comment>
<evidence type="ECO:0000256" key="20">
    <source>
        <dbReference type="ARBA" id="ARBA00049178"/>
    </source>
</evidence>
<evidence type="ECO:0000313" key="29">
    <source>
        <dbReference type="Proteomes" id="UP000472262"/>
    </source>
</evidence>
<dbReference type="PROSITE" id="PS00737">
    <property type="entry name" value="THIOLASE_2"/>
    <property type="match status" value="1"/>
</dbReference>
<evidence type="ECO:0000256" key="23">
    <source>
        <dbReference type="PIRSR" id="PIRSR000429-1"/>
    </source>
</evidence>
<evidence type="ECO:0000256" key="15">
    <source>
        <dbReference type="ARBA" id="ARBA00046418"/>
    </source>
</evidence>
<feature type="active site" description="Proton acceptor" evidence="23">
    <location>
        <position position="413"/>
    </location>
</feature>
<evidence type="ECO:0000256" key="17">
    <source>
        <dbReference type="ARBA" id="ARBA00048001"/>
    </source>
</evidence>
<dbReference type="EC" id="2.3.1.155" evidence="10"/>
<comment type="similarity">
    <text evidence="3 24">Belongs to the thiolase-like superfamily. Thiolase family.</text>
</comment>
<keyword evidence="9 24" id="KW-0012">Acyltransferase</keyword>
<evidence type="ECO:0000256" key="12">
    <source>
        <dbReference type="ARBA" id="ARBA00039414"/>
    </source>
</evidence>
<feature type="domain" description="Thiolase C-terminal" evidence="27">
    <location>
        <begin position="286"/>
        <end position="419"/>
    </location>
</feature>
<dbReference type="FunFam" id="3.40.47.10:FF:000067">
    <property type="entry name" value="Hydroxyacyl-CoA dehydrogenase trifunctional multienzyme complex subunit beta"/>
    <property type="match status" value="1"/>
</dbReference>
<evidence type="ECO:0000256" key="19">
    <source>
        <dbReference type="ARBA" id="ARBA00048553"/>
    </source>
</evidence>
<evidence type="ECO:0000256" key="7">
    <source>
        <dbReference type="ARBA" id="ARBA00023098"/>
    </source>
</evidence>
<evidence type="ECO:0000256" key="21">
    <source>
        <dbReference type="ARBA" id="ARBA00049270"/>
    </source>
</evidence>
<evidence type="ECO:0000256" key="8">
    <source>
        <dbReference type="ARBA" id="ARBA00023128"/>
    </source>
</evidence>
<evidence type="ECO:0000256" key="22">
    <source>
        <dbReference type="ARBA" id="ARBA00049542"/>
    </source>
</evidence>
<dbReference type="GO" id="GO:0003988">
    <property type="term" value="F:acetyl-CoA C-acyltransferase activity"/>
    <property type="evidence" value="ECO:0007669"/>
    <property type="project" value="UniProtKB-EC"/>
</dbReference>
<sequence>MQIAERLMSLSLIRTVLLTAFSFCLAARSLSTSVHLQAQAKSKKTLAKSGVKNVVLVDGVRTPFLLSGTTYADLMPHDLARAALQGLLKRTGLPKDAVDYIVYGTVIQEVKTSNVAREAALGAGFSDKTPAHTVTMACISSNQAMTTAVGLIAAGQCDAVVAGGVEFMSDVPIRHSRKMRKTMLSLNKAKTLGARLSLLSPFDLKKCFSNSDCCLNFKCGDVIVTGRDIVSKDNGIRPATMEQMAKLKPAFIKPHGTVTAANSSFLTDGASAVLIMSEEKALAMGYKPKAYLRDFVYVSQDPKDQLLLGPTYATPKVLEKSGLTLNDIDVFEFHEAFAGQIMANLKAMESDWFGQTYMGRKTKVGAPPMEKFNTWGGSLSLGHPFAATGCRLVTTVAHRLQKEGGQYGLVAACAAGGQEGCRSLVMLCCLA</sequence>
<evidence type="ECO:0000256" key="24">
    <source>
        <dbReference type="RuleBase" id="RU003557"/>
    </source>
</evidence>